<keyword evidence="1" id="KW-0812">Transmembrane</keyword>
<dbReference type="EMBL" id="AHMY02000069">
    <property type="protein sequence ID" value="EKO13663.1"/>
    <property type="molecule type" value="Genomic_DNA"/>
</dbReference>
<evidence type="ECO:0000313" key="3">
    <source>
        <dbReference type="Proteomes" id="UP000006253"/>
    </source>
</evidence>
<reference evidence="2 3" key="1">
    <citation type="submission" date="2012-10" db="EMBL/GenBank/DDBJ databases">
        <authorList>
            <person name="Harkins D.M."/>
            <person name="Durkin A.S."/>
            <person name="Brinkac L.M."/>
            <person name="Selengut J.D."/>
            <person name="Sanka R."/>
            <person name="DePew J."/>
            <person name="Purushe J."/>
            <person name="Peacock S.J."/>
            <person name="Thaipadungpanit J."/>
            <person name="Wuthiekanun V.W."/>
            <person name="Day N.P."/>
            <person name="Vinetz J.M."/>
            <person name="Sutton G.G."/>
            <person name="Nelson W.C."/>
            <person name="Fouts D.E."/>
        </authorList>
    </citation>
    <scope>NUCLEOTIDE SEQUENCE [LARGE SCALE GENOMIC DNA]</scope>
    <source>
        <strain evidence="2 3">H1</strain>
    </source>
</reference>
<sequence>MKRTIEVVSPIIHYGIFQQLYYRISDLFDFTIFTVVGTHTIFRIYLFLTIYYKCRTIYFSFYQSYVNHFGTL</sequence>
<comment type="caution">
    <text evidence="2">The sequence shown here is derived from an EMBL/GenBank/DDBJ whole genome shotgun (WGS) entry which is preliminary data.</text>
</comment>
<protein>
    <submittedName>
        <fullName evidence="2">Uncharacterized protein</fullName>
    </submittedName>
</protein>
<organism evidence="2 3">
    <name type="scientific">Leptospira kirschneri str. H1</name>
    <dbReference type="NCBI Taxonomy" id="1049966"/>
    <lineage>
        <taxon>Bacteria</taxon>
        <taxon>Pseudomonadati</taxon>
        <taxon>Spirochaetota</taxon>
        <taxon>Spirochaetia</taxon>
        <taxon>Leptospirales</taxon>
        <taxon>Leptospiraceae</taxon>
        <taxon>Leptospira</taxon>
    </lineage>
</organism>
<dbReference type="Proteomes" id="UP000006253">
    <property type="component" value="Unassembled WGS sequence"/>
</dbReference>
<evidence type="ECO:0000313" key="2">
    <source>
        <dbReference type="EMBL" id="EKO13663.1"/>
    </source>
</evidence>
<gene>
    <name evidence="2" type="ORF">LEP1GSC081_0176</name>
</gene>
<dbReference type="AlphaFoldDB" id="A0A0E2AXL9"/>
<evidence type="ECO:0000256" key="1">
    <source>
        <dbReference type="SAM" id="Phobius"/>
    </source>
</evidence>
<feature type="transmembrane region" description="Helical" evidence="1">
    <location>
        <begin position="30"/>
        <end position="52"/>
    </location>
</feature>
<proteinExistence type="predicted"/>
<keyword evidence="1" id="KW-0472">Membrane</keyword>
<keyword evidence="1" id="KW-1133">Transmembrane helix</keyword>
<accession>A0A0E2AXL9</accession>
<name>A0A0E2AXL9_9LEPT</name>